<feature type="domain" description="Glycosyl hydrolase family 36 C-terminal" evidence="9">
    <location>
        <begin position="650"/>
        <end position="734"/>
    </location>
</feature>
<evidence type="ECO:0000256" key="4">
    <source>
        <dbReference type="ARBA" id="ARBA00022801"/>
    </source>
</evidence>
<dbReference type="InterPro" id="IPR013780">
    <property type="entry name" value="Glyco_hydro_b"/>
</dbReference>
<evidence type="ECO:0000256" key="2">
    <source>
        <dbReference type="ARBA" id="ARBA00006202"/>
    </source>
</evidence>
<dbReference type="FunFam" id="3.20.20.70:FF:000118">
    <property type="entry name" value="Alpha-galactosidase"/>
    <property type="match status" value="1"/>
</dbReference>
<dbReference type="InterPro" id="IPR031704">
    <property type="entry name" value="Glyco_hydro_36_N"/>
</dbReference>
<dbReference type="Pfam" id="PF16874">
    <property type="entry name" value="Glyco_hydro_36C"/>
    <property type="match status" value="1"/>
</dbReference>
<dbReference type="InterPro" id="IPR031705">
    <property type="entry name" value="Glyco_hydro_36_C"/>
</dbReference>
<dbReference type="InterPro" id="IPR002252">
    <property type="entry name" value="Glyco_hydro_36"/>
</dbReference>
<feature type="binding site" evidence="8">
    <location>
        <position position="526"/>
    </location>
    <ligand>
        <name>substrate</name>
    </ligand>
</feature>
<feature type="active site" description="Proton donor" evidence="7">
    <location>
        <position position="548"/>
    </location>
</feature>
<dbReference type="PRINTS" id="PR00743">
    <property type="entry name" value="GLHYDRLASE36"/>
</dbReference>
<dbReference type="Gene3D" id="2.60.40.1180">
    <property type="entry name" value="Golgi alpha-mannosidase II"/>
    <property type="match status" value="1"/>
</dbReference>
<protein>
    <recommendedName>
        <fullName evidence="3 6">Alpha-galactosidase</fullName>
        <ecNumber evidence="3 6">3.2.1.22</ecNumber>
    </recommendedName>
</protein>
<dbReference type="RefSeq" id="WP_077862905.1">
    <property type="nucleotide sequence ID" value="NZ_NAQT01000007.1"/>
</dbReference>
<dbReference type="InterPro" id="IPR000111">
    <property type="entry name" value="Glyco_hydro_27/36_CS"/>
</dbReference>
<dbReference type="PANTHER" id="PTHR43053">
    <property type="entry name" value="GLYCOSIDASE FAMILY 31"/>
    <property type="match status" value="1"/>
</dbReference>
<dbReference type="PROSITE" id="PS00512">
    <property type="entry name" value="ALPHA_GALACTOSIDASE"/>
    <property type="match status" value="1"/>
</dbReference>
<evidence type="ECO:0000256" key="3">
    <source>
        <dbReference type="ARBA" id="ARBA00012755"/>
    </source>
</evidence>
<evidence type="ECO:0000256" key="8">
    <source>
        <dbReference type="PIRSR" id="PIRSR005536-2"/>
    </source>
</evidence>
<dbReference type="Pfam" id="PF02065">
    <property type="entry name" value="Melibiase"/>
    <property type="match status" value="1"/>
</dbReference>
<feature type="binding site" evidence="8">
    <location>
        <position position="548"/>
    </location>
    <ligand>
        <name>substrate</name>
    </ligand>
</feature>
<comment type="caution">
    <text evidence="11">The sequence shown here is derived from an EMBL/GenBank/DDBJ whole genome shotgun (WGS) entry which is preliminary data.</text>
</comment>
<feature type="binding site" evidence="8">
    <location>
        <position position="200"/>
    </location>
    <ligand>
        <name>substrate</name>
    </ligand>
</feature>
<dbReference type="InterPro" id="IPR017853">
    <property type="entry name" value="GH"/>
</dbReference>
<comment type="similarity">
    <text evidence="2">Belongs to the glycosyl hydrolase 36 family.</text>
</comment>
<proteinExistence type="inferred from homology"/>
<dbReference type="EC" id="3.2.1.22" evidence="3 6"/>
<gene>
    <name evidence="11" type="ORF">BWX42_06760</name>
</gene>
<evidence type="ECO:0000259" key="9">
    <source>
        <dbReference type="Pfam" id="PF16874"/>
    </source>
</evidence>
<feature type="domain" description="Glycosyl hydrolase family 36 N-terminal" evidence="10">
    <location>
        <begin position="31"/>
        <end position="285"/>
    </location>
</feature>
<organism evidence="11 12">
    <name type="scientific">Dolosigranulum pigrum</name>
    <dbReference type="NCBI Taxonomy" id="29394"/>
    <lineage>
        <taxon>Bacteria</taxon>
        <taxon>Bacillati</taxon>
        <taxon>Bacillota</taxon>
        <taxon>Bacilli</taxon>
        <taxon>Lactobacillales</taxon>
        <taxon>Carnobacteriaceae</taxon>
        <taxon>Dolosigranulum</taxon>
    </lineage>
</organism>
<dbReference type="AlphaFoldDB" id="A0A1S8KP32"/>
<feature type="active site" description="Nucleophile" evidence="7">
    <location>
        <position position="479"/>
    </location>
</feature>
<feature type="binding site" evidence="8">
    <location>
        <begin position="367"/>
        <end position="368"/>
    </location>
    <ligand>
        <name>substrate</name>
    </ligand>
</feature>
<name>A0A1S8KP32_9LACT</name>
<dbReference type="SUPFAM" id="SSF51445">
    <property type="entry name" value="(Trans)glycosidases"/>
    <property type="match status" value="1"/>
</dbReference>
<dbReference type="Pfam" id="PF16875">
    <property type="entry name" value="Glyco_hydro_36N"/>
    <property type="match status" value="1"/>
</dbReference>
<dbReference type="Gene3D" id="3.20.20.70">
    <property type="entry name" value="Aldolase class I"/>
    <property type="match status" value="1"/>
</dbReference>
<evidence type="ECO:0000256" key="5">
    <source>
        <dbReference type="ARBA" id="ARBA00023295"/>
    </source>
</evidence>
<reference evidence="11 12" key="1">
    <citation type="submission" date="2017-01" db="EMBL/GenBank/DDBJ databases">
        <title>Complete Genome Sequence of Dolosigranulum pigrum isolated from a Patient with interstitial lung disease.</title>
        <authorList>
            <person name="Mukhopadhyay R."/>
            <person name="Joaquin J."/>
            <person name="Hogue R."/>
            <person name="Fitzgerald S."/>
            <person name="Jospin G."/>
            <person name="Eisen J.A."/>
            <person name="Chaturvedi V."/>
        </authorList>
    </citation>
    <scope>NUCLEOTIDE SEQUENCE [LARGE SCALE GENOMIC DNA]</scope>
    <source>
        <strain evidence="11 12">15S00348</strain>
    </source>
</reference>
<dbReference type="GO" id="GO:0004557">
    <property type="term" value="F:alpha-galactosidase activity"/>
    <property type="evidence" value="ECO:0007669"/>
    <property type="project" value="UniProtKB-UniRule"/>
</dbReference>
<evidence type="ECO:0000313" key="12">
    <source>
        <dbReference type="Proteomes" id="UP000190409"/>
    </source>
</evidence>
<dbReference type="Proteomes" id="UP000190409">
    <property type="component" value="Unassembled WGS sequence"/>
</dbReference>
<keyword evidence="4 6" id="KW-0378">Hydrolase</keyword>
<feature type="binding site" evidence="8">
    <location>
        <begin position="477"/>
        <end position="481"/>
    </location>
    <ligand>
        <name>substrate</name>
    </ligand>
</feature>
<evidence type="ECO:0000256" key="7">
    <source>
        <dbReference type="PIRSR" id="PIRSR005536-1"/>
    </source>
</evidence>
<feature type="binding site" evidence="8">
    <location>
        <position position="444"/>
    </location>
    <ligand>
        <name>substrate</name>
    </ligand>
</feature>
<dbReference type="GO" id="GO:0016052">
    <property type="term" value="P:carbohydrate catabolic process"/>
    <property type="evidence" value="ECO:0007669"/>
    <property type="project" value="InterPro"/>
</dbReference>
<evidence type="ECO:0000313" key="11">
    <source>
        <dbReference type="EMBL" id="OOL81460.1"/>
    </source>
</evidence>
<sequence>MSILINEQQQSFHLTNGSISYQFSVEKDTFLIHNYWGKAIQDNEGISDYPRRDRSHSTNPFNVEAREYSLNDLPQEFPTNGYGDFRETALEHRYPDGSFITQLKYDGYEVYEGKKALEGLPHTYVNKEDEAETLEIYLIDMLYDVIYTLTYTIFQNYDVITRHVRVKNNGNQSVEINKVLSMSLDFDYSQFDLIQLPGSWGRERSIVRTPITQGLHRIDSKRGTVGHEYQPFFALTDPTTTEHHGDIYGFHLVYSGEFMANIELGEFGLLRAQLGINSEHFNWELSPGETFQTPEAVLTYSSKGLNGLSQIKHRFYQNHLIRGKHQYEERPVVLNNWEGTYFNFTEEKIDEMTDEAAKLGVELFVLDDGWFGERNTDTTSLGDWFVNRDKLPSSLKTLAENIKAKGLKFGLWFEPEMISKQSQLYKQHPDWLLKAKDRKESAGRDQYILDYSQPAVRKNIVKQLKNILDNVPIDYIKWDYNRNMTEIGSQSADIRDGEVSHRVVLGLYEILEELTSSYPNILWESCSGGGGRYDPGMLYYMPQTWTSDNTDAVSRLGIQTGTSLIFPVSSMASHVSDVPNHQLNRTTSLKIRGDVAMSGNLGYELDVTTISDEEKAIMKEQISFYKEHRSLIQYGNFYRIINFYEASCNEAAWLFVNDNQSEGLFYYFKVLDRTNPMLKRVKLVGLNPQALYRINQTDEVRYGDELMNKGIFVENKQYYDEINDQDVHGDFRSLRIKLTQVK</sequence>
<keyword evidence="5 6" id="KW-0326">Glycosidase</keyword>
<dbReference type="InterPro" id="IPR038417">
    <property type="entry name" value="Alpga-gal_N_sf"/>
</dbReference>
<dbReference type="PANTHER" id="PTHR43053:SF3">
    <property type="entry name" value="ALPHA-GALACTOSIDASE C-RELATED"/>
    <property type="match status" value="1"/>
</dbReference>
<accession>A0A1S8KP32</accession>
<evidence type="ECO:0000256" key="6">
    <source>
        <dbReference type="PIRNR" id="PIRNR005536"/>
    </source>
</evidence>
<evidence type="ECO:0000259" key="10">
    <source>
        <dbReference type="Pfam" id="PF16875"/>
    </source>
</evidence>
<dbReference type="InterPro" id="IPR013785">
    <property type="entry name" value="Aldolase_TIM"/>
</dbReference>
<dbReference type="EMBL" id="MUYF01000003">
    <property type="protein sequence ID" value="OOL81460.1"/>
    <property type="molecule type" value="Genomic_DNA"/>
</dbReference>
<dbReference type="PIRSF" id="PIRSF005536">
    <property type="entry name" value="Agal"/>
    <property type="match status" value="1"/>
</dbReference>
<dbReference type="Gene3D" id="2.70.98.60">
    <property type="entry name" value="alpha-galactosidase from lactobacil brevis"/>
    <property type="match status" value="1"/>
</dbReference>
<dbReference type="CDD" id="cd14791">
    <property type="entry name" value="GH36"/>
    <property type="match status" value="1"/>
</dbReference>
<comment type="catalytic activity">
    <reaction evidence="1 6">
        <text>Hydrolysis of terminal, non-reducing alpha-D-galactose residues in alpha-D-galactosides, including galactose oligosaccharides, galactomannans and galactolipids.</text>
        <dbReference type="EC" id="3.2.1.22"/>
    </reaction>
</comment>
<evidence type="ECO:0000256" key="1">
    <source>
        <dbReference type="ARBA" id="ARBA00001255"/>
    </source>
</evidence>
<dbReference type="InterPro" id="IPR050985">
    <property type="entry name" value="Alpha-glycosidase_related"/>
</dbReference>